<dbReference type="InterPro" id="IPR038798">
    <property type="entry name" value="CCDC138"/>
</dbReference>
<organism evidence="4 5">
    <name type="scientific">Erpetoichthys calabaricus</name>
    <name type="common">Rope fish</name>
    <name type="synonym">Calamoichthys calabaricus</name>
    <dbReference type="NCBI Taxonomy" id="27687"/>
    <lineage>
        <taxon>Eukaryota</taxon>
        <taxon>Metazoa</taxon>
        <taxon>Chordata</taxon>
        <taxon>Craniata</taxon>
        <taxon>Vertebrata</taxon>
        <taxon>Euteleostomi</taxon>
        <taxon>Actinopterygii</taxon>
        <taxon>Polypteriformes</taxon>
        <taxon>Polypteridae</taxon>
        <taxon>Erpetoichthys</taxon>
    </lineage>
</organism>
<evidence type="ECO:0000313" key="4">
    <source>
        <dbReference type="Ensembl" id="ENSECRP00000019074.1"/>
    </source>
</evidence>
<keyword evidence="5" id="KW-1185">Reference proteome</keyword>
<dbReference type="PANTHER" id="PTHR34523:SF1">
    <property type="entry name" value="COILED-COIL DOMAIN-CONTAINING PROTEIN 138"/>
    <property type="match status" value="1"/>
</dbReference>
<evidence type="ECO:0000256" key="1">
    <source>
        <dbReference type="SAM" id="Coils"/>
    </source>
</evidence>
<keyword evidence="1" id="KW-0175">Coiled coil</keyword>
<accession>A0A8C4XBN1</accession>
<dbReference type="Pfam" id="PF21037">
    <property type="entry name" value="CCDC138_cc"/>
    <property type="match status" value="1"/>
</dbReference>
<proteinExistence type="predicted"/>
<dbReference type="Gene3D" id="1.20.5.340">
    <property type="match status" value="1"/>
</dbReference>
<reference evidence="4" key="1">
    <citation type="submission" date="2021-06" db="EMBL/GenBank/DDBJ databases">
        <authorList>
            <consortium name="Wellcome Sanger Institute Data Sharing"/>
        </authorList>
    </citation>
    <scope>NUCLEOTIDE SEQUENCE [LARGE SCALE GENOMIC DNA]</scope>
</reference>
<feature type="domain" description="Coiled-coil" evidence="2">
    <location>
        <begin position="345"/>
        <end position="634"/>
    </location>
</feature>
<feature type="coiled-coil region" evidence="1">
    <location>
        <begin position="226"/>
        <end position="302"/>
    </location>
</feature>
<dbReference type="PANTHER" id="PTHR34523">
    <property type="entry name" value="COILED-COIL DOMAIN-CONTAINING PROTEIN 138"/>
    <property type="match status" value="1"/>
</dbReference>
<dbReference type="Ensembl" id="ENSECRT00000019466.1">
    <property type="protein sequence ID" value="ENSECRP00000019074.1"/>
    <property type="gene ID" value="ENSECRG00000012762.1"/>
</dbReference>
<evidence type="ECO:0000313" key="5">
    <source>
        <dbReference type="Proteomes" id="UP000694620"/>
    </source>
</evidence>
<dbReference type="GeneTree" id="ENSGT00390000000217"/>
<dbReference type="Pfam" id="PF21035">
    <property type="entry name" value="CCDC138_C"/>
    <property type="match status" value="1"/>
</dbReference>
<sequence length="647" mass="74103">MSDGDSSSSLEVSLERDQLRYAGGGDAVFAVNSYRFGADGELSDTECWSEMKVVAPAIKPPTCGLSYSELKHYNKTLSDLFRIVRHNSDRLEKINNCIHTSVHTPSDELSEAETSPEIEQDMNTQLGTETEVVKVSGKRGHLKSESRIMGEQGSARQELKRVYEEMSAIRNKLQLESAAQQEFALQLHEREQKLLLRESLVLKHEHALSKIKGVEEEVRTRIRIMKEQYDHDVQQLTQALKSQVKENKRLKSSFDTIKEVNDSMKKQLHELNEQNKKLESQAKKVQARLDNLQRKYEFSMAQKIRDGIPTAVQELKQPKQEKPQASHKTSKIPANSNIYELLAILMDWISDSHLCNLKLEDESDNKEMLALNTLPNNCMEEKCTKLLPILAEQLQQMAGVHIRLQVPLVKFIYWSLRQLDSKSRLTALISTTRRLGEEAYRGTMSPAVLDEAPEQTANFKTKPAVYFKSPILHMRFLSTLIVLKTVSQADYLAQAFDTLLRDLKNNEGKSLFLEYQALNVVLKHAGSSCKRLPVSAMDVILQMTTESRLLNQFLEACSNEHFFRVMSLLLRNPKLEVELLEKTSIILQKLSKMKKNKRLFEMFTLHLIIQEMHRTTDRDHAFLSINLTSILFNLGMIKQTSLEDDDL</sequence>
<dbReference type="AlphaFoldDB" id="A0A8C4XBN1"/>
<evidence type="ECO:0000259" key="2">
    <source>
        <dbReference type="Pfam" id="PF21035"/>
    </source>
</evidence>
<gene>
    <name evidence="4" type="primary">CCDC138</name>
</gene>
<evidence type="ECO:0000259" key="3">
    <source>
        <dbReference type="Pfam" id="PF21037"/>
    </source>
</evidence>
<dbReference type="InterPro" id="IPR048750">
    <property type="entry name" value="CCDC138_C"/>
</dbReference>
<reference evidence="4" key="2">
    <citation type="submission" date="2025-08" db="UniProtKB">
        <authorList>
            <consortium name="Ensembl"/>
        </authorList>
    </citation>
    <scope>IDENTIFICATION</scope>
</reference>
<dbReference type="Proteomes" id="UP000694620">
    <property type="component" value="Chromosome 4"/>
</dbReference>
<feature type="domain" description="Coiled-coil-domain-containing protein 138 coiled-coil" evidence="3">
    <location>
        <begin position="245"/>
        <end position="303"/>
    </location>
</feature>
<dbReference type="InterPro" id="IPR048751">
    <property type="entry name" value="CCDC138_CC"/>
</dbReference>
<name>A0A8C4XBN1_ERPCA</name>
<protein>
    <submittedName>
        <fullName evidence="4">Coiled-coil domain containing 138</fullName>
    </submittedName>
</protein>
<reference evidence="4" key="3">
    <citation type="submission" date="2025-09" db="UniProtKB">
        <authorList>
            <consortium name="Ensembl"/>
        </authorList>
    </citation>
    <scope>IDENTIFICATION</scope>
</reference>